<organism evidence="1 2">
    <name type="scientific">Haematococcus lacustris</name>
    <name type="common">Green alga</name>
    <name type="synonym">Haematococcus pluvialis</name>
    <dbReference type="NCBI Taxonomy" id="44745"/>
    <lineage>
        <taxon>Eukaryota</taxon>
        <taxon>Viridiplantae</taxon>
        <taxon>Chlorophyta</taxon>
        <taxon>core chlorophytes</taxon>
        <taxon>Chlorophyceae</taxon>
        <taxon>CS clade</taxon>
        <taxon>Chlamydomonadales</taxon>
        <taxon>Haematococcaceae</taxon>
        <taxon>Haematococcus</taxon>
    </lineage>
</organism>
<sequence>MVLDGVLCSPRKVLCNSIPPVSIVPGIWWSMQPVYAASFHRDISMHYNTSCLGALVSQWTVSVAPRRARSNVQGVQMSHLETCCFYIHARDPVWRGVMQDIAAAVITAL</sequence>
<proteinExistence type="predicted"/>
<keyword evidence="2" id="KW-1185">Reference proteome</keyword>
<name>A0A699Z172_HAELA</name>
<dbReference type="Proteomes" id="UP000485058">
    <property type="component" value="Unassembled WGS sequence"/>
</dbReference>
<evidence type="ECO:0000313" key="1">
    <source>
        <dbReference type="EMBL" id="GFH13016.1"/>
    </source>
</evidence>
<reference evidence="1 2" key="1">
    <citation type="submission" date="2020-02" db="EMBL/GenBank/DDBJ databases">
        <title>Draft genome sequence of Haematococcus lacustris strain NIES-144.</title>
        <authorList>
            <person name="Morimoto D."/>
            <person name="Nakagawa S."/>
            <person name="Yoshida T."/>
            <person name="Sawayama S."/>
        </authorList>
    </citation>
    <scope>NUCLEOTIDE SEQUENCE [LARGE SCALE GENOMIC DNA]</scope>
    <source>
        <strain evidence="1 2">NIES-144</strain>
    </source>
</reference>
<dbReference type="EMBL" id="BLLF01000566">
    <property type="protein sequence ID" value="GFH13016.1"/>
    <property type="molecule type" value="Genomic_DNA"/>
</dbReference>
<evidence type="ECO:0000313" key="2">
    <source>
        <dbReference type="Proteomes" id="UP000485058"/>
    </source>
</evidence>
<protein>
    <submittedName>
        <fullName evidence="1">Uncharacterized protein</fullName>
    </submittedName>
</protein>
<comment type="caution">
    <text evidence="1">The sequence shown here is derived from an EMBL/GenBank/DDBJ whole genome shotgun (WGS) entry which is preliminary data.</text>
</comment>
<gene>
    <name evidence="1" type="ORF">HaLaN_08815</name>
</gene>
<accession>A0A699Z172</accession>
<dbReference type="AlphaFoldDB" id="A0A699Z172"/>